<dbReference type="Gene3D" id="3.40.50.1980">
    <property type="entry name" value="Nitrogenase molybdenum iron protein domain"/>
    <property type="match status" value="3"/>
</dbReference>
<sequence length="370" mass="40745">MKNKCKFVGIMFLCILIVCTLAVMAYEHTAGMKGAAGGVSNSSGNTKNTDEADDMLTVVTSFYPMYIATLNIVDGVEGVRLENLSEPQTGCLHDFQLTPEDMKLLSTADVFVINGGGIESFMSDVAKAYPKLDVVEACEDVALLSEDDADSDHDHDHEADAESDSDHDHDHDADAESDSDHDHDHEADAESDSAHDHDHGDENAHAWMSVPRYRTMVQTIASRLAEKDAKHADEYYANAKAYDAKLAVLEEKINSIKSLTNGQNIIIFHEAYAYVADDFSMNACYLLDLDEERSVSAGEIKQVIGAIKDDGVSVILAEELYGKSMGDTVSRETDVHVIYIDPLNRGEYDKDSYLDGMEHNIELIKEAFTK</sequence>
<dbReference type="RefSeq" id="WP_109258543.1">
    <property type="nucleotide sequence ID" value="NZ_JRFS01000035.1"/>
</dbReference>
<feature type="compositionally biased region" description="Basic and acidic residues" evidence="5">
    <location>
        <begin position="152"/>
        <end position="204"/>
    </location>
</feature>
<evidence type="ECO:0000313" key="8">
    <source>
        <dbReference type="Proteomes" id="UP000245905"/>
    </source>
</evidence>
<evidence type="ECO:0000256" key="2">
    <source>
        <dbReference type="ARBA" id="ARBA00022448"/>
    </source>
</evidence>
<gene>
    <name evidence="7" type="ORF">LD38_13660</name>
</gene>
<evidence type="ECO:0000256" key="4">
    <source>
        <dbReference type="SAM" id="Coils"/>
    </source>
</evidence>
<dbReference type="PROSITE" id="PS00018">
    <property type="entry name" value="EF_HAND_1"/>
    <property type="match status" value="1"/>
</dbReference>
<evidence type="ECO:0000256" key="1">
    <source>
        <dbReference type="ARBA" id="ARBA00011028"/>
    </source>
</evidence>
<feature type="coiled-coil region" evidence="4">
    <location>
        <begin position="232"/>
        <end position="259"/>
    </location>
</feature>
<keyword evidence="6" id="KW-0812">Transmembrane</keyword>
<dbReference type="EMBL" id="JRFS01000035">
    <property type="protein sequence ID" value="PWE82815.1"/>
    <property type="molecule type" value="Genomic_DNA"/>
</dbReference>
<keyword evidence="6" id="KW-0472">Membrane</keyword>
<reference evidence="7 8" key="1">
    <citation type="submission" date="2014-09" db="EMBL/GenBank/DDBJ databases">
        <title>Butyrate-producing bacteria isolated from human gut.</title>
        <authorList>
            <person name="Zhang Q."/>
            <person name="Zhao L."/>
        </authorList>
    </citation>
    <scope>NUCLEOTIDE SEQUENCE [LARGE SCALE GENOMIC DNA]</scope>
    <source>
        <strain evidence="7 8">R22</strain>
    </source>
</reference>
<keyword evidence="4" id="KW-0175">Coiled coil</keyword>
<dbReference type="PANTHER" id="PTHR42953">
    <property type="entry name" value="HIGH-AFFINITY ZINC UPTAKE SYSTEM PROTEIN ZNUA-RELATED"/>
    <property type="match status" value="1"/>
</dbReference>
<feature type="transmembrane region" description="Helical" evidence="6">
    <location>
        <begin position="7"/>
        <end position="26"/>
    </location>
</feature>
<evidence type="ECO:0000256" key="6">
    <source>
        <dbReference type="SAM" id="Phobius"/>
    </source>
</evidence>
<dbReference type="InterPro" id="IPR050492">
    <property type="entry name" value="Bact_metal-bind_prot9"/>
</dbReference>
<evidence type="ECO:0000256" key="3">
    <source>
        <dbReference type="ARBA" id="ARBA00022729"/>
    </source>
</evidence>
<evidence type="ECO:0000313" key="7">
    <source>
        <dbReference type="EMBL" id="PWE82815.1"/>
    </source>
</evidence>
<dbReference type="InterPro" id="IPR006127">
    <property type="entry name" value="ZnuA-like"/>
</dbReference>
<dbReference type="GO" id="GO:0046872">
    <property type="term" value="F:metal ion binding"/>
    <property type="evidence" value="ECO:0007669"/>
    <property type="project" value="InterPro"/>
</dbReference>
<feature type="region of interest" description="Disordered" evidence="5">
    <location>
        <begin position="148"/>
        <end position="206"/>
    </location>
</feature>
<keyword evidence="2" id="KW-0813">Transport</keyword>
<keyword evidence="7" id="KW-0449">Lipoprotein</keyword>
<protein>
    <submittedName>
        <fullName evidence="7">Adhesion lipoprotein</fullName>
    </submittedName>
</protein>
<keyword evidence="6" id="KW-1133">Transmembrane helix</keyword>
<dbReference type="PANTHER" id="PTHR42953:SF3">
    <property type="entry name" value="HIGH-AFFINITY ZINC UPTAKE SYSTEM PROTEIN ZNUA"/>
    <property type="match status" value="1"/>
</dbReference>
<organism evidence="7 8">
    <name type="scientific">Agathobacter rectalis</name>
    <dbReference type="NCBI Taxonomy" id="39491"/>
    <lineage>
        <taxon>Bacteria</taxon>
        <taxon>Bacillati</taxon>
        <taxon>Bacillota</taxon>
        <taxon>Clostridia</taxon>
        <taxon>Lachnospirales</taxon>
        <taxon>Lachnospiraceae</taxon>
        <taxon>Agathobacter</taxon>
    </lineage>
</organism>
<dbReference type="AlphaFoldDB" id="A0A2U2EE71"/>
<proteinExistence type="inferred from homology"/>
<evidence type="ECO:0000256" key="5">
    <source>
        <dbReference type="SAM" id="MobiDB-lite"/>
    </source>
</evidence>
<comment type="similarity">
    <text evidence="1">Belongs to the bacterial solute-binding protein 9 family.</text>
</comment>
<dbReference type="Pfam" id="PF01297">
    <property type="entry name" value="ZnuA"/>
    <property type="match status" value="1"/>
</dbReference>
<dbReference type="Proteomes" id="UP000245905">
    <property type="component" value="Unassembled WGS sequence"/>
</dbReference>
<dbReference type="SUPFAM" id="SSF53807">
    <property type="entry name" value="Helical backbone' metal receptor"/>
    <property type="match status" value="1"/>
</dbReference>
<dbReference type="GO" id="GO:0030001">
    <property type="term" value="P:metal ion transport"/>
    <property type="evidence" value="ECO:0007669"/>
    <property type="project" value="InterPro"/>
</dbReference>
<accession>A0A2U2EE71</accession>
<comment type="caution">
    <text evidence="7">The sequence shown here is derived from an EMBL/GenBank/DDBJ whole genome shotgun (WGS) entry which is preliminary data.</text>
</comment>
<dbReference type="InterPro" id="IPR018247">
    <property type="entry name" value="EF_Hand_1_Ca_BS"/>
</dbReference>
<keyword evidence="3" id="KW-0732">Signal</keyword>
<name>A0A2U2EE71_9FIRM</name>